<keyword evidence="3" id="KW-1185">Reference proteome</keyword>
<dbReference type="InterPro" id="IPR058913">
    <property type="entry name" value="Integrase_dom_put"/>
</dbReference>
<reference evidence="2 3" key="1">
    <citation type="journal article" date="2018" name="Sci. Rep.">
        <title>Comparative analysis of the Pocillopora damicornis genome highlights role of immune system in coral evolution.</title>
        <authorList>
            <person name="Cunning R."/>
            <person name="Bay R.A."/>
            <person name="Gillette P."/>
            <person name="Baker A.C."/>
            <person name="Traylor-Knowles N."/>
        </authorList>
    </citation>
    <scope>NUCLEOTIDE SEQUENCE [LARGE SCALE GENOMIC DNA]</scope>
    <source>
        <strain evidence="2">RSMAS</strain>
        <tissue evidence="2">Whole animal</tissue>
    </source>
</reference>
<name>A0A3M6THG4_POCDA</name>
<dbReference type="Proteomes" id="UP000275408">
    <property type="component" value="Unassembled WGS sequence"/>
</dbReference>
<proteinExistence type="predicted"/>
<dbReference type="PANTHER" id="PTHR46791">
    <property type="entry name" value="EXPRESSED PROTEIN"/>
    <property type="match status" value="1"/>
</dbReference>
<feature type="domain" description="Integrase core" evidence="1">
    <location>
        <begin position="103"/>
        <end position="154"/>
    </location>
</feature>
<accession>A0A3M6THG4</accession>
<evidence type="ECO:0000259" key="1">
    <source>
        <dbReference type="Pfam" id="PF24764"/>
    </source>
</evidence>
<organism evidence="2 3">
    <name type="scientific">Pocillopora damicornis</name>
    <name type="common">Cauliflower coral</name>
    <name type="synonym">Millepora damicornis</name>
    <dbReference type="NCBI Taxonomy" id="46731"/>
    <lineage>
        <taxon>Eukaryota</taxon>
        <taxon>Metazoa</taxon>
        <taxon>Cnidaria</taxon>
        <taxon>Anthozoa</taxon>
        <taxon>Hexacorallia</taxon>
        <taxon>Scleractinia</taxon>
        <taxon>Astrocoeniina</taxon>
        <taxon>Pocilloporidae</taxon>
        <taxon>Pocillopora</taxon>
    </lineage>
</organism>
<evidence type="ECO:0000313" key="3">
    <source>
        <dbReference type="Proteomes" id="UP000275408"/>
    </source>
</evidence>
<dbReference type="EMBL" id="RCHS01003590">
    <property type="protein sequence ID" value="RMX40684.1"/>
    <property type="molecule type" value="Genomic_DNA"/>
</dbReference>
<evidence type="ECO:0000313" key="2">
    <source>
        <dbReference type="EMBL" id="RMX40684.1"/>
    </source>
</evidence>
<dbReference type="Pfam" id="PF24764">
    <property type="entry name" value="rva_4"/>
    <property type="match status" value="1"/>
</dbReference>
<dbReference type="PANTHER" id="PTHR46791:SF5">
    <property type="entry name" value="CLR5 DOMAIN-CONTAINING PROTEIN-RELATED"/>
    <property type="match status" value="1"/>
</dbReference>
<comment type="caution">
    <text evidence="2">The sequence shown here is derived from an EMBL/GenBank/DDBJ whole genome shotgun (WGS) entry which is preliminary data.</text>
</comment>
<sequence>MQDQLQSLIGQRFTVPQIAELLQVSTRTIEATSLNIICWLDEELDSEIRTIKTFHPNRGSKNLAGYIASRNVRITRQLLRQSLQRGKLVGIAERRCRAINWRVYLVSCLLALWHLDGSQKLIRWRFVVHSCINGFSRILVYLSCNTNNKASTVVYNQGIEHLWRDVYSDVLELIKSLFTVMEDMGEFLIQSVKVIYVINDKLQEWVAAWIRHPLSTEHNLTPLQLWVQVSNDYGIDWEGPVSVDNVYEDSIDVATTDCLLNQAQLNDLQRMVDERSYTVPLAIPWLNVRCYLLVKDFVKGGVQNSTK</sequence>
<feature type="non-terminal residue" evidence="2">
    <location>
        <position position="307"/>
    </location>
</feature>
<dbReference type="AlphaFoldDB" id="A0A3M6THG4"/>
<dbReference type="STRING" id="46731.A0A3M6THG4"/>
<gene>
    <name evidence="2" type="ORF">pdam_00020715</name>
</gene>
<protein>
    <recommendedName>
        <fullName evidence="1">Integrase core domain-containing protein</fullName>
    </recommendedName>
</protein>